<proteinExistence type="predicted"/>
<dbReference type="Proteomes" id="UP001396334">
    <property type="component" value="Unassembled WGS sequence"/>
</dbReference>
<dbReference type="EMBL" id="JBBPBN010000021">
    <property type="protein sequence ID" value="KAK9014292.1"/>
    <property type="molecule type" value="Genomic_DNA"/>
</dbReference>
<comment type="caution">
    <text evidence="2">The sequence shown here is derived from an EMBL/GenBank/DDBJ whole genome shotgun (WGS) entry which is preliminary data.</text>
</comment>
<dbReference type="Pfam" id="PF00112">
    <property type="entry name" value="Peptidase_C1"/>
    <property type="match status" value="1"/>
</dbReference>
<evidence type="ECO:0000313" key="2">
    <source>
        <dbReference type="EMBL" id="KAK9014292.1"/>
    </source>
</evidence>
<evidence type="ECO:0000259" key="1">
    <source>
        <dbReference type="Pfam" id="PF00112"/>
    </source>
</evidence>
<name>A0ABR2RMW4_9ROSI</name>
<accession>A0ABR2RMW4</accession>
<dbReference type="SUPFAM" id="SSF54001">
    <property type="entry name" value="Cysteine proteinases"/>
    <property type="match status" value="1"/>
</dbReference>
<gene>
    <name evidence="2" type="ORF">V6N11_005455</name>
</gene>
<evidence type="ECO:0000313" key="3">
    <source>
        <dbReference type="Proteomes" id="UP001396334"/>
    </source>
</evidence>
<dbReference type="InterPro" id="IPR038765">
    <property type="entry name" value="Papain-like_cys_pep_sf"/>
</dbReference>
<reference evidence="2 3" key="1">
    <citation type="journal article" date="2024" name="G3 (Bethesda)">
        <title>Genome assembly of Hibiscus sabdariffa L. provides insights into metabolisms of medicinal natural products.</title>
        <authorList>
            <person name="Kim T."/>
        </authorList>
    </citation>
    <scope>NUCLEOTIDE SEQUENCE [LARGE SCALE GENOMIC DNA]</scope>
    <source>
        <strain evidence="2">TK-2024</strain>
        <tissue evidence="2">Old leaves</tissue>
    </source>
</reference>
<feature type="domain" description="Peptidase C1A papain C-terminal" evidence="1">
    <location>
        <begin position="7"/>
        <end position="72"/>
    </location>
</feature>
<keyword evidence="3" id="KW-1185">Reference proteome</keyword>
<organism evidence="2 3">
    <name type="scientific">Hibiscus sabdariffa</name>
    <name type="common">roselle</name>
    <dbReference type="NCBI Taxonomy" id="183260"/>
    <lineage>
        <taxon>Eukaryota</taxon>
        <taxon>Viridiplantae</taxon>
        <taxon>Streptophyta</taxon>
        <taxon>Embryophyta</taxon>
        <taxon>Tracheophyta</taxon>
        <taxon>Spermatophyta</taxon>
        <taxon>Magnoliopsida</taxon>
        <taxon>eudicotyledons</taxon>
        <taxon>Gunneridae</taxon>
        <taxon>Pentapetalae</taxon>
        <taxon>rosids</taxon>
        <taxon>malvids</taxon>
        <taxon>Malvales</taxon>
        <taxon>Malvaceae</taxon>
        <taxon>Malvoideae</taxon>
        <taxon>Hibiscus</taxon>
    </lineage>
</organism>
<dbReference type="InterPro" id="IPR000668">
    <property type="entry name" value="Peptidase_C1A_C"/>
</dbReference>
<dbReference type="Gene3D" id="3.90.70.10">
    <property type="entry name" value="Cysteine proteinases"/>
    <property type="match status" value="1"/>
</dbReference>
<sequence length="102" mass="11596">MDYDVFVIVRNQGLAKELEYRYTAKDGNCSRRKETFRATQIVGYEDVPRENEEALLKAASQQPVSVALDCQGHTESNILIALVANIDPYQLPELLEHGWLND</sequence>
<protein>
    <recommendedName>
        <fullName evidence="1">Peptidase C1A papain C-terminal domain-containing protein</fullName>
    </recommendedName>
</protein>